<protein>
    <submittedName>
        <fullName evidence="2">Uncharacterized protein</fullName>
    </submittedName>
</protein>
<evidence type="ECO:0000313" key="3">
    <source>
        <dbReference type="Proteomes" id="UP000244224"/>
    </source>
</evidence>
<keyword evidence="3" id="KW-1185">Reference proteome</keyword>
<proteinExistence type="predicted"/>
<dbReference type="OrthoDB" id="7887724at2"/>
<gene>
    <name evidence="2" type="ORF">C8N34_102161</name>
</gene>
<name>A0A2T6B8N5_9RHOB</name>
<comment type="caution">
    <text evidence="2">The sequence shown here is derived from an EMBL/GenBank/DDBJ whole genome shotgun (WGS) entry which is preliminary data.</text>
</comment>
<reference evidence="2 3" key="1">
    <citation type="submission" date="2018-04" db="EMBL/GenBank/DDBJ databases">
        <title>Genomic Encyclopedia of Archaeal and Bacterial Type Strains, Phase II (KMG-II): from individual species to whole genera.</title>
        <authorList>
            <person name="Goeker M."/>
        </authorList>
    </citation>
    <scope>NUCLEOTIDE SEQUENCE [LARGE SCALE GENOMIC DNA]</scope>
    <source>
        <strain evidence="2 3">DSM 21823</strain>
    </source>
</reference>
<dbReference type="AlphaFoldDB" id="A0A2T6B8N5"/>
<evidence type="ECO:0000313" key="2">
    <source>
        <dbReference type="EMBL" id="PTX52382.1"/>
    </source>
</evidence>
<organism evidence="2 3">
    <name type="scientific">Gemmobacter caeni</name>
    <dbReference type="NCBI Taxonomy" id="589035"/>
    <lineage>
        <taxon>Bacteria</taxon>
        <taxon>Pseudomonadati</taxon>
        <taxon>Pseudomonadota</taxon>
        <taxon>Alphaproteobacteria</taxon>
        <taxon>Rhodobacterales</taxon>
        <taxon>Paracoccaceae</taxon>
        <taxon>Gemmobacter</taxon>
    </lineage>
</organism>
<accession>A0A2T6B8N5</accession>
<evidence type="ECO:0000256" key="1">
    <source>
        <dbReference type="SAM" id="MobiDB-lite"/>
    </source>
</evidence>
<dbReference type="RefSeq" id="WP_108127777.1">
    <property type="nucleotide sequence ID" value="NZ_QBKP01000002.1"/>
</dbReference>
<feature type="region of interest" description="Disordered" evidence="1">
    <location>
        <begin position="145"/>
        <end position="164"/>
    </location>
</feature>
<dbReference type="Proteomes" id="UP000244224">
    <property type="component" value="Unassembled WGS sequence"/>
</dbReference>
<dbReference type="EMBL" id="QBKP01000002">
    <property type="protein sequence ID" value="PTX52382.1"/>
    <property type="molecule type" value="Genomic_DNA"/>
</dbReference>
<sequence>MRLVPVPAFTQIPDGRIRVGPLRGPISRVRTVFMRYGIRLSLETSDPVMVSRHAQGLVLSCAGPGVRGYLLDRDGIEAPSSDVDALMALLLPDRSTCRLTGHYRAEEDRMVESEALYWRVSGEVLSSERRELIGTDGTRRLLSARSAQAPRRRDGRGAGRLIAV</sequence>